<evidence type="ECO:0008006" key="3">
    <source>
        <dbReference type="Google" id="ProtNLM"/>
    </source>
</evidence>
<name>A0A2P5VW50_GOSBA</name>
<dbReference type="AlphaFoldDB" id="A0A2P5VW50"/>
<dbReference type="PANTHER" id="PTHR31972:SF48">
    <property type="entry name" value="OS04G0407500 PROTEIN"/>
    <property type="match status" value="1"/>
</dbReference>
<dbReference type="PANTHER" id="PTHR31972">
    <property type="entry name" value="EXPRESSED PROTEIN"/>
    <property type="match status" value="1"/>
</dbReference>
<dbReference type="InterPro" id="IPR008586">
    <property type="entry name" value="DUF868_pln"/>
</dbReference>
<reference evidence="1 2" key="1">
    <citation type="submission" date="2015-01" db="EMBL/GenBank/DDBJ databases">
        <title>Genome of allotetraploid Gossypium barbadense reveals genomic plasticity and fiber elongation in cotton evolution.</title>
        <authorList>
            <person name="Chen X."/>
            <person name="Liu X."/>
            <person name="Zhao B."/>
            <person name="Zheng H."/>
            <person name="Hu Y."/>
            <person name="Lu G."/>
            <person name="Yang C."/>
            <person name="Chen J."/>
            <person name="Shan C."/>
            <person name="Zhang L."/>
            <person name="Zhou Y."/>
            <person name="Wang L."/>
            <person name="Guo W."/>
            <person name="Bai Y."/>
            <person name="Ruan J."/>
            <person name="Shangguan X."/>
            <person name="Mao Y."/>
            <person name="Jiang J."/>
            <person name="Zhu Y."/>
            <person name="Lei J."/>
            <person name="Kang H."/>
            <person name="Chen S."/>
            <person name="He X."/>
            <person name="Wang R."/>
            <person name="Wang Y."/>
            <person name="Chen J."/>
            <person name="Wang L."/>
            <person name="Yu S."/>
            <person name="Wang B."/>
            <person name="Wei J."/>
            <person name="Song S."/>
            <person name="Lu X."/>
            <person name="Gao Z."/>
            <person name="Gu W."/>
            <person name="Deng X."/>
            <person name="Ma D."/>
            <person name="Wang S."/>
            <person name="Liang W."/>
            <person name="Fang L."/>
            <person name="Cai C."/>
            <person name="Zhu X."/>
            <person name="Zhou B."/>
            <person name="Zhang Y."/>
            <person name="Chen Z."/>
            <person name="Xu S."/>
            <person name="Zhu R."/>
            <person name="Wang S."/>
            <person name="Zhang T."/>
            <person name="Zhao G."/>
        </authorList>
    </citation>
    <scope>NUCLEOTIDE SEQUENCE [LARGE SCALE GENOMIC DNA]</scope>
    <source>
        <strain evidence="2">cv. Xinhai21</strain>
        <tissue evidence="1">Leaf</tissue>
    </source>
</reference>
<dbReference type="Pfam" id="PF05910">
    <property type="entry name" value="DUF868"/>
    <property type="match status" value="2"/>
</dbReference>
<accession>A0A2P5VW50</accession>
<dbReference type="OrthoDB" id="678233at2759"/>
<proteinExistence type="predicted"/>
<evidence type="ECO:0000313" key="2">
    <source>
        <dbReference type="Proteomes" id="UP000239757"/>
    </source>
</evidence>
<gene>
    <name evidence="1" type="ORF">GOBAR_AA37652</name>
</gene>
<evidence type="ECO:0000313" key="1">
    <source>
        <dbReference type="EMBL" id="PPR83055.1"/>
    </source>
</evidence>
<sequence>MRNIISCFNETAVNVSHPSCSSYSTNACITPSLVPSVQNAVAATYKVFLSSQNKQYLIKVSWCKNQTGQGLSINFNHDPWPCFKLNTNLRFFRKMKGSKAIESDHSNIEIFWDLSAAKYNAGPEPVNGFYVIVTVDSEIGLILGDTAEEEINKRFTSTIPVAKSSLVSRQEHCSGNTLYSTKAQFCDTGISHDILIRCSGEHGDLKHPVLSVCIDNKTVIRVKRLQWNFRGNQTIFVDGLLVDLMWDVHDWFFNPTAGSAVFMFRTRSGLDSRLWLEEKWVHKDEDKVEFSLLIYACDTAEEEINKRFTSTIPVAKSSLVSRQEHCSGNTLYSTKAQFCDTGISHDILIRCSGEHGDLKHPVLSVCIDNKTVIRVKRLQWNFRGNQTIFVDGLLVDLMWDVHDWFFNPTAGSAVFMFRTRSGLDSRLWLEEKWVHKDEDKVEFSLLIYACKNT</sequence>
<dbReference type="Proteomes" id="UP000239757">
    <property type="component" value="Unassembled WGS sequence"/>
</dbReference>
<organism evidence="1 2">
    <name type="scientific">Gossypium barbadense</name>
    <name type="common">Sea Island cotton</name>
    <name type="synonym">Hibiscus barbadensis</name>
    <dbReference type="NCBI Taxonomy" id="3634"/>
    <lineage>
        <taxon>Eukaryota</taxon>
        <taxon>Viridiplantae</taxon>
        <taxon>Streptophyta</taxon>
        <taxon>Embryophyta</taxon>
        <taxon>Tracheophyta</taxon>
        <taxon>Spermatophyta</taxon>
        <taxon>Magnoliopsida</taxon>
        <taxon>eudicotyledons</taxon>
        <taxon>Gunneridae</taxon>
        <taxon>Pentapetalae</taxon>
        <taxon>rosids</taxon>
        <taxon>malvids</taxon>
        <taxon>Malvales</taxon>
        <taxon>Malvaceae</taxon>
        <taxon>Malvoideae</taxon>
        <taxon>Gossypium</taxon>
    </lineage>
</organism>
<dbReference type="EMBL" id="KZ670548">
    <property type="protein sequence ID" value="PPR83055.1"/>
    <property type="molecule type" value="Genomic_DNA"/>
</dbReference>
<protein>
    <recommendedName>
        <fullName evidence="3">DUF868 domain-containing protein</fullName>
    </recommendedName>
</protein>